<reference evidence="3 4" key="1">
    <citation type="journal article" date="2013" name="Genome Announc.">
        <title>Draft genome sequences for three mercury-methylating, sulfate-reducing bacteria.</title>
        <authorList>
            <person name="Brown S.D."/>
            <person name="Hurt R.A.Jr."/>
            <person name="Gilmour C.C."/>
            <person name="Elias D.A."/>
        </authorList>
    </citation>
    <scope>NUCLEOTIDE SEQUENCE [LARGE SCALE GENOMIC DNA]</scope>
    <source>
        <strain evidence="3 4">DSM 16529</strain>
    </source>
</reference>
<dbReference type="EMBL" id="ATHI01000032">
    <property type="protein sequence ID" value="EPR30404.1"/>
    <property type="molecule type" value="Genomic_DNA"/>
</dbReference>
<dbReference type="eggNOG" id="COG1729">
    <property type="taxonomic scope" value="Bacteria"/>
</dbReference>
<feature type="signal peptide" evidence="2">
    <location>
        <begin position="1"/>
        <end position="31"/>
    </location>
</feature>
<dbReference type="AlphaFoldDB" id="S7U8Y7"/>
<name>S7U8Y7_9BACT</name>
<dbReference type="OrthoDB" id="5438555at2"/>
<dbReference type="Proteomes" id="UP000014975">
    <property type="component" value="Unassembled WGS sequence"/>
</dbReference>
<keyword evidence="2" id="KW-0732">Signal</keyword>
<evidence type="ECO:0000256" key="2">
    <source>
        <dbReference type="SAM" id="SignalP"/>
    </source>
</evidence>
<protein>
    <recommendedName>
        <fullName evidence="5">Tetratricopeptide repeat-containing protein</fullName>
    </recommendedName>
</protein>
<comment type="caution">
    <text evidence="3">The sequence shown here is derived from an EMBL/GenBank/DDBJ whole genome shotgun (WGS) entry which is preliminary data.</text>
</comment>
<gene>
    <name evidence="3" type="ORF">dsat_1544</name>
</gene>
<evidence type="ECO:0000313" key="4">
    <source>
        <dbReference type="Proteomes" id="UP000014975"/>
    </source>
</evidence>
<dbReference type="STRING" id="1121439.dsat_1544"/>
<evidence type="ECO:0000256" key="1">
    <source>
        <dbReference type="SAM" id="MobiDB-lite"/>
    </source>
</evidence>
<proteinExistence type="predicted"/>
<dbReference type="PATRIC" id="fig|1121439.3.peg.2931"/>
<sequence>MHLSSTRLATSAALLFAAAFLLILLPCSAFANQDFIQWLSKHGIHEIVERELAQDEQTPEIVLERAKLLLGSGQLKEAYTILRDAAPFADASQERARLLLFAVAARRAGSLSEAVFAWSLALGAPPNKADAENLRQEPGFPDAFEDVWRQWYWQYTRMVDRDLAFAVLTRLNASLNTGRAVWPGSPFWDAAAVALRESRDVPRLVDHQPAMGARLSDDDRKAISSFLGFAALGRLREARAALTPVSDPTVRRFFTDLADSLIAKAPRFTAAAYSQAGYPLASAFADGIAAGLGPYSPEAWQVREPRLVNWPEIRGRLAVATPESAMDIIERELDNAGLDPLTTERLRHLATAQALAAGDLERAAAYLAEVDQKRLPLPLKLHFSFSSGQHPRLLFEQNAEDSGFLELSCWLAAAAGYSALGRETLPFWSALAPDDVELESASRPLDQALLLAGFDAAFARAPSSTLARRVGYLFPLSTTGAAALVLLANEAGSAGAVEAAATYLGRLDPGKLHGPVRLDWLKAKGALEIELGLEREALATYSTLYREDRARLLPLQRLKLALLAQRMGNHGFAREILGELWSHKEALTEAEQAETLFWLAESAEAMGEDNEALHAYLRVAWGYPAQNIWAVTAMYRAALILENSGRGEAARGLLKIVIANSDRASQKEQAEQRLKQIEERSRAAARSGARNGQKRPEALF</sequence>
<feature type="chain" id="PRO_5004557461" description="Tetratricopeptide repeat-containing protein" evidence="2">
    <location>
        <begin position="32"/>
        <end position="700"/>
    </location>
</feature>
<feature type="compositionally biased region" description="Basic and acidic residues" evidence="1">
    <location>
        <begin position="664"/>
        <end position="682"/>
    </location>
</feature>
<dbReference type="RefSeq" id="WP_020888240.1">
    <property type="nucleotide sequence ID" value="NZ_ATHI01000032.1"/>
</dbReference>
<accession>S7U8Y7</accession>
<dbReference type="InterPro" id="IPR011990">
    <property type="entry name" value="TPR-like_helical_dom_sf"/>
</dbReference>
<dbReference type="SUPFAM" id="SSF48452">
    <property type="entry name" value="TPR-like"/>
    <property type="match status" value="1"/>
</dbReference>
<organism evidence="3 4">
    <name type="scientific">Alkalidesulfovibrio alkalitolerans DSM 16529</name>
    <dbReference type="NCBI Taxonomy" id="1121439"/>
    <lineage>
        <taxon>Bacteria</taxon>
        <taxon>Pseudomonadati</taxon>
        <taxon>Thermodesulfobacteriota</taxon>
        <taxon>Desulfovibrionia</taxon>
        <taxon>Desulfovibrionales</taxon>
        <taxon>Desulfovibrionaceae</taxon>
        <taxon>Alkalidesulfovibrio</taxon>
    </lineage>
</organism>
<evidence type="ECO:0000313" key="3">
    <source>
        <dbReference type="EMBL" id="EPR30404.1"/>
    </source>
</evidence>
<dbReference type="Gene3D" id="1.25.40.10">
    <property type="entry name" value="Tetratricopeptide repeat domain"/>
    <property type="match status" value="1"/>
</dbReference>
<keyword evidence="4" id="KW-1185">Reference proteome</keyword>
<feature type="region of interest" description="Disordered" evidence="1">
    <location>
        <begin position="663"/>
        <end position="700"/>
    </location>
</feature>
<evidence type="ECO:0008006" key="5">
    <source>
        <dbReference type="Google" id="ProtNLM"/>
    </source>
</evidence>